<dbReference type="PANTHER" id="PTHR23079">
    <property type="entry name" value="RNA-DEPENDENT RNA POLYMERASE"/>
    <property type="match status" value="1"/>
</dbReference>
<dbReference type="InterPro" id="IPR058751">
    <property type="entry name" value="RDRP_helical"/>
</dbReference>
<evidence type="ECO:0000256" key="8">
    <source>
        <dbReference type="RuleBase" id="RU363098"/>
    </source>
</evidence>
<feature type="domain" description="RDRP C-terminal head" evidence="12">
    <location>
        <begin position="635"/>
        <end position="760"/>
    </location>
</feature>
<dbReference type="Pfam" id="PF26253">
    <property type="entry name" value="RdRP_head"/>
    <property type="match status" value="1"/>
</dbReference>
<comment type="caution">
    <text evidence="13">The sequence shown here is derived from an EMBL/GenBank/DDBJ whole genome shotgun (WGS) entry which is preliminary data.</text>
</comment>
<keyword evidence="2 8" id="KW-0696">RNA-directed RNA polymerase</keyword>
<dbReference type="InterPro" id="IPR058752">
    <property type="entry name" value="RDRP_C_head"/>
</dbReference>
<dbReference type="InterPro" id="IPR007855">
    <property type="entry name" value="RDRP"/>
</dbReference>
<evidence type="ECO:0000259" key="10">
    <source>
        <dbReference type="Pfam" id="PF24823"/>
    </source>
</evidence>
<evidence type="ECO:0000256" key="6">
    <source>
        <dbReference type="ARBA" id="ARBA00023158"/>
    </source>
</evidence>
<feature type="domain" description="RDRP core" evidence="9">
    <location>
        <begin position="412"/>
        <end position="608"/>
    </location>
</feature>
<evidence type="ECO:0000256" key="4">
    <source>
        <dbReference type="ARBA" id="ARBA00022695"/>
    </source>
</evidence>
<evidence type="ECO:0000256" key="5">
    <source>
        <dbReference type="ARBA" id="ARBA00022884"/>
    </source>
</evidence>
<evidence type="ECO:0000259" key="9">
    <source>
        <dbReference type="Pfam" id="PF05183"/>
    </source>
</evidence>
<keyword evidence="5 8" id="KW-0694">RNA-binding</keyword>
<comment type="catalytic activity">
    <reaction evidence="7 8">
        <text>RNA(n) + a ribonucleoside 5'-triphosphate = RNA(n+1) + diphosphate</text>
        <dbReference type="Rhea" id="RHEA:21248"/>
        <dbReference type="Rhea" id="RHEA-COMP:14527"/>
        <dbReference type="Rhea" id="RHEA-COMP:17342"/>
        <dbReference type="ChEBI" id="CHEBI:33019"/>
        <dbReference type="ChEBI" id="CHEBI:61557"/>
        <dbReference type="ChEBI" id="CHEBI:140395"/>
        <dbReference type="EC" id="2.7.7.48"/>
    </reaction>
</comment>
<keyword evidence="4 8" id="KW-0548">Nucleotidyltransferase</keyword>
<organism evidence="13 14">
    <name type="scientific">Hevea brasiliensis</name>
    <name type="common">Para rubber tree</name>
    <name type="synonym">Siphonia brasiliensis</name>
    <dbReference type="NCBI Taxonomy" id="3981"/>
    <lineage>
        <taxon>Eukaryota</taxon>
        <taxon>Viridiplantae</taxon>
        <taxon>Streptophyta</taxon>
        <taxon>Embryophyta</taxon>
        <taxon>Tracheophyta</taxon>
        <taxon>Spermatophyta</taxon>
        <taxon>Magnoliopsida</taxon>
        <taxon>eudicotyledons</taxon>
        <taxon>Gunneridae</taxon>
        <taxon>Pentapetalae</taxon>
        <taxon>rosids</taxon>
        <taxon>fabids</taxon>
        <taxon>Malpighiales</taxon>
        <taxon>Euphorbiaceae</taxon>
        <taxon>Crotonoideae</taxon>
        <taxon>Micrandreae</taxon>
        <taxon>Hevea</taxon>
    </lineage>
</organism>
<sequence length="766" mass="87620">MVKLYGAPRIFEKEICLSSNVFKDPLFNYFKDVPDDQWVRTTDFTPSCLIGHSSALCLELPSSLQLPKFEENFAYYNETEGKFVLQNGSAFSRNLDLVPIVGPFSDDLPYEILFQVNLLVQNGCLPGPGLDTNFYKLVDPTRINIVYIEHALEKIYYLKECCYEPSRWLNEQYMKYYKSKNVPKSPYMSLDAGLVYVRRVQITPCKVYFCGPEINVSNRVLRHFPEDINNFLCLSLVDEELGKIHSTDLSPRASENKERRTAIYKRFLSILQNGIVIDKKRFEFLAFSSSQLRENSCWMFASRYGLTAADIREWMGNFRQIRNVAKYAARLGQSFSSSTETLTVSRNEMEIIPDVEIERGRTKYLFSDGIGKISAEFATKVALKCGCNCKSFSPSAFQIRSIKAPEALDLMSSGEITNILKEMLLCGYEPNAEPFLSMMLQMFRASKLLDLQTKTRIFLPNGRSMMGCLDETRTLEYGQVFVQFSGTRHRQLYDSSLVFGGYGSHQNFVIEGKVVVAKNPCLHPGDVRVLRAVNVPALHHMVDCVVFPQKGPRPHPNECSGSDLDGDIYFVCWDPNLIPDQQIPPVDYTPEPTVQLDHDVTIENVIGKLFREVRHIGPPTSSIKSFTLEVARQCYDPDMEVDGFEDYKDDAFYYKSNYDYKLGNYMDYYGIRTEAEILSGNIMKMSKAFTKRRDAEAIAMAVRSLRNEAKSWFYEKGSGLDSVAHDVYAKASAWYHVTYHPSFWGCYNEGMKPDHFLSFHGVFMTN</sequence>
<dbReference type="PANTHER" id="PTHR23079:SF1">
    <property type="entry name" value="RNA-DEPENDENT RNA POLYMERASE 1"/>
    <property type="match status" value="1"/>
</dbReference>
<protein>
    <recommendedName>
        <fullName evidence="8">RNA-dependent RNA polymerase</fullName>
        <ecNumber evidence="8">2.7.7.48</ecNumber>
    </recommendedName>
</protein>
<evidence type="ECO:0000313" key="14">
    <source>
        <dbReference type="Proteomes" id="UP000467840"/>
    </source>
</evidence>
<reference evidence="13 14" key="1">
    <citation type="journal article" date="2020" name="Mol. Plant">
        <title>The Chromosome-Based Rubber Tree Genome Provides New Insights into Spurge Genome Evolution and Rubber Biosynthesis.</title>
        <authorList>
            <person name="Liu J."/>
            <person name="Shi C."/>
            <person name="Shi C.C."/>
            <person name="Li W."/>
            <person name="Zhang Q.J."/>
            <person name="Zhang Y."/>
            <person name="Li K."/>
            <person name="Lu H.F."/>
            <person name="Shi C."/>
            <person name="Zhu S.T."/>
            <person name="Xiao Z.Y."/>
            <person name="Nan H."/>
            <person name="Yue Y."/>
            <person name="Zhu X.G."/>
            <person name="Wu Y."/>
            <person name="Hong X.N."/>
            <person name="Fan G.Y."/>
            <person name="Tong Y."/>
            <person name="Zhang D."/>
            <person name="Mao C.L."/>
            <person name="Liu Y.L."/>
            <person name="Hao S.J."/>
            <person name="Liu W.Q."/>
            <person name="Lv M.Q."/>
            <person name="Zhang H.B."/>
            <person name="Liu Y."/>
            <person name="Hu-Tang G.R."/>
            <person name="Wang J.P."/>
            <person name="Wang J.H."/>
            <person name="Sun Y.H."/>
            <person name="Ni S.B."/>
            <person name="Chen W.B."/>
            <person name="Zhang X.C."/>
            <person name="Jiao Y.N."/>
            <person name="Eichler E.E."/>
            <person name="Li G.H."/>
            <person name="Liu X."/>
            <person name="Gao L.Z."/>
        </authorList>
    </citation>
    <scope>NUCLEOTIDE SEQUENCE [LARGE SCALE GENOMIC DNA]</scope>
    <source>
        <strain evidence="14">cv. GT1</strain>
        <tissue evidence="13">Leaf</tissue>
    </source>
</reference>
<dbReference type="GO" id="GO:0031380">
    <property type="term" value="C:nuclear RNA-directed RNA polymerase complex"/>
    <property type="evidence" value="ECO:0007669"/>
    <property type="project" value="TreeGrafter"/>
</dbReference>
<keyword evidence="3 8" id="KW-0808">Transferase</keyword>
<evidence type="ECO:0000256" key="2">
    <source>
        <dbReference type="ARBA" id="ARBA00022484"/>
    </source>
</evidence>
<accession>A0A6A6LZU2</accession>
<comment type="similarity">
    <text evidence="1 8">Belongs to the RdRP family.</text>
</comment>
<gene>
    <name evidence="13" type="ORF">GH714_007150</name>
</gene>
<dbReference type="Proteomes" id="UP000467840">
    <property type="component" value="Chromosome 9"/>
</dbReference>
<dbReference type="EMBL" id="JAAGAX010000008">
    <property type="protein sequence ID" value="KAF2305633.1"/>
    <property type="molecule type" value="Genomic_DNA"/>
</dbReference>
<name>A0A6A6LZU2_HEVBR</name>
<dbReference type="GO" id="GO:0003723">
    <property type="term" value="F:RNA binding"/>
    <property type="evidence" value="ECO:0007669"/>
    <property type="project" value="UniProtKB-KW"/>
</dbReference>
<dbReference type="Pfam" id="PF05183">
    <property type="entry name" value="RdRP"/>
    <property type="match status" value="2"/>
</dbReference>
<feature type="domain" description="RDR1/2-like PH-like" evidence="10">
    <location>
        <begin position="2"/>
        <end position="83"/>
    </location>
</feature>
<evidence type="ECO:0000259" key="11">
    <source>
        <dbReference type="Pfam" id="PF26252"/>
    </source>
</evidence>
<comment type="function">
    <text evidence="8">Probably involved in the RNA silencing pathway and required for the generation of small interfering RNAs (siRNAs).</text>
</comment>
<dbReference type="AlphaFoldDB" id="A0A6A6LZU2"/>
<evidence type="ECO:0000259" key="12">
    <source>
        <dbReference type="Pfam" id="PF26253"/>
    </source>
</evidence>
<dbReference type="Pfam" id="PF24823">
    <property type="entry name" value="PH_RDR2"/>
    <property type="match status" value="1"/>
</dbReference>
<proteinExistence type="inferred from homology"/>
<evidence type="ECO:0000256" key="3">
    <source>
        <dbReference type="ARBA" id="ARBA00022679"/>
    </source>
</evidence>
<keyword evidence="14" id="KW-1185">Reference proteome</keyword>
<dbReference type="InterPro" id="IPR057596">
    <property type="entry name" value="RDRP_core"/>
</dbReference>
<dbReference type="InterPro" id="IPR057590">
    <property type="entry name" value="PH_RDR1/2-like"/>
</dbReference>
<dbReference type="Pfam" id="PF26252">
    <property type="entry name" value="RdRP_helical"/>
    <property type="match status" value="1"/>
</dbReference>
<evidence type="ECO:0000256" key="1">
    <source>
        <dbReference type="ARBA" id="ARBA00005762"/>
    </source>
</evidence>
<dbReference type="EC" id="2.7.7.48" evidence="8"/>
<keyword evidence="6 8" id="KW-0943">RNA-mediated gene silencing</keyword>
<feature type="domain" description="RDRP core" evidence="9">
    <location>
        <begin position="202"/>
        <end position="400"/>
    </location>
</feature>
<evidence type="ECO:0000313" key="13">
    <source>
        <dbReference type="EMBL" id="KAF2305633.1"/>
    </source>
</evidence>
<feature type="domain" description="RDRP helical" evidence="11">
    <location>
        <begin position="107"/>
        <end position="181"/>
    </location>
</feature>
<dbReference type="GO" id="GO:0003968">
    <property type="term" value="F:RNA-directed RNA polymerase activity"/>
    <property type="evidence" value="ECO:0007669"/>
    <property type="project" value="UniProtKB-KW"/>
</dbReference>
<evidence type="ECO:0000256" key="7">
    <source>
        <dbReference type="ARBA" id="ARBA00048744"/>
    </source>
</evidence>
<dbReference type="GO" id="GO:0030422">
    <property type="term" value="P:siRNA processing"/>
    <property type="evidence" value="ECO:0007669"/>
    <property type="project" value="TreeGrafter"/>
</dbReference>